<dbReference type="SUPFAM" id="SSF53850">
    <property type="entry name" value="Periplasmic binding protein-like II"/>
    <property type="match status" value="1"/>
</dbReference>
<keyword evidence="2" id="KW-0805">Transcription regulation</keyword>
<evidence type="ECO:0000256" key="3">
    <source>
        <dbReference type="ARBA" id="ARBA00023125"/>
    </source>
</evidence>
<dbReference type="Pfam" id="PF03466">
    <property type="entry name" value="LysR_substrate"/>
    <property type="match status" value="1"/>
</dbReference>
<dbReference type="FunFam" id="1.10.10.10:FF:000001">
    <property type="entry name" value="LysR family transcriptional regulator"/>
    <property type="match status" value="1"/>
</dbReference>
<keyword evidence="4" id="KW-0804">Transcription</keyword>
<dbReference type="AlphaFoldDB" id="A0A917QU96"/>
<name>A0A917QU96_9ACTN</name>
<feature type="region of interest" description="Disordered" evidence="5">
    <location>
        <begin position="196"/>
        <end position="222"/>
    </location>
</feature>
<evidence type="ECO:0000256" key="4">
    <source>
        <dbReference type="ARBA" id="ARBA00023163"/>
    </source>
</evidence>
<dbReference type="InterPro" id="IPR005119">
    <property type="entry name" value="LysR_subst-bd"/>
</dbReference>
<dbReference type="GO" id="GO:0003677">
    <property type="term" value="F:DNA binding"/>
    <property type="evidence" value="ECO:0007669"/>
    <property type="project" value="UniProtKB-KW"/>
</dbReference>
<dbReference type="Proteomes" id="UP000645217">
    <property type="component" value="Unassembled WGS sequence"/>
</dbReference>
<dbReference type="Gene3D" id="3.40.190.290">
    <property type="match status" value="1"/>
</dbReference>
<evidence type="ECO:0000313" key="7">
    <source>
        <dbReference type="EMBL" id="GGK68392.1"/>
    </source>
</evidence>
<evidence type="ECO:0000256" key="2">
    <source>
        <dbReference type="ARBA" id="ARBA00023015"/>
    </source>
</evidence>
<dbReference type="PANTHER" id="PTHR30346">
    <property type="entry name" value="TRANSCRIPTIONAL DUAL REGULATOR HCAR-RELATED"/>
    <property type="match status" value="1"/>
</dbReference>
<dbReference type="CDD" id="cd05466">
    <property type="entry name" value="PBP2_LTTR_substrate"/>
    <property type="match status" value="1"/>
</dbReference>
<proteinExistence type="inferred from homology"/>
<dbReference type="InterPro" id="IPR036390">
    <property type="entry name" value="WH_DNA-bd_sf"/>
</dbReference>
<comment type="similarity">
    <text evidence="1">Belongs to the LysR transcriptional regulatory family.</text>
</comment>
<dbReference type="PANTHER" id="PTHR30346:SF29">
    <property type="entry name" value="LYSR SUBSTRATE-BINDING"/>
    <property type="match status" value="1"/>
</dbReference>
<dbReference type="InterPro" id="IPR036388">
    <property type="entry name" value="WH-like_DNA-bd_sf"/>
</dbReference>
<reference evidence="7" key="2">
    <citation type="submission" date="2020-09" db="EMBL/GenBank/DDBJ databases">
        <authorList>
            <person name="Sun Q."/>
            <person name="Ohkuma M."/>
        </authorList>
    </citation>
    <scope>NUCLEOTIDE SEQUENCE</scope>
    <source>
        <strain evidence="7">JCM 13064</strain>
    </source>
</reference>
<dbReference type="Gene3D" id="1.10.10.10">
    <property type="entry name" value="Winged helix-like DNA-binding domain superfamily/Winged helix DNA-binding domain"/>
    <property type="match status" value="1"/>
</dbReference>
<dbReference type="PROSITE" id="PS50931">
    <property type="entry name" value="HTH_LYSR"/>
    <property type="match status" value="1"/>
</dbReference>
<dbReference type="PRINTS" id="PR00039">
    <property type="entry name" value="HTHLYSR"/>
</dbReference>
<dbReference type="GO" id="GO:0032993">
    <property type="term" value="C:protein-DNA complex"/>
    <property type="evidence" value="ECO:0007669"/>
    <property type="project" value="TreeGrafter"/>
</dbReference>
<evidence type="ECO:0000259" key="6">
    <source>
        <dbReference type="PROSITE" id="PS50931"/>
    </source>
</evidence>
<evidence type="ECO:0000256" key="1">
    <source>
        <dbReference type="ARBA" id="ARBA00009437"/>
    </source>
</evidence>
<dbReference type="SUPFAM" id="SSF46785">
    <property type="entry name" value="Winged helix' DNA-binding domain"/>
    <property type="match status" value="1"/>
</dbReference>
<sequence length="359" mass="38616">MSQRRPVGPPRVGRPRARTLWNVQLQQLASFVAVAETSHFTQAAERMRLAQPSLSKQIKALEAELGAALFSRARGNVTLTPAGEALLPLARRMLADADTARREVAELAGLRRGRVRLGATPSLCAGLLADALARFHDAYPGIDLLVEEGGSRDLVRDLARGQLDLALIILPLQSSDPSLVTEEILKENLVVASPSGLQRHRTAHGPEPASDGTAPWTRTPGRQGRRAYVRIEELRGCPLVMFRRGYDLREATLSACRQAGFEPRFAVEGGEMDAVLRFVEAGLGVAVVPSMVLDGRPGLAGTPLAPPGLRRTIALAHRKDVQPTRAAQAFRATLLSYLSQASEEGSLPQGVVLAEPPAE</sequence>
<evidence type="ECO:0000256" key="5">
    <source>
        <dbReference type="SAM" id="MobiDB-lite"/>
    </source>
</evidence>
<feature type="domain" description="HTH lysR-type" evidence="6">
    <location>
        <begin position="23"/>
        <end position="80"/>
    </location>
</feature>
<reference evidence="7" key="1">
    <citation type="journal article" date="2014" name="Int. J. Syst. Evol. Microbiol.">
        <title>Complete genome sequence of Corynebacterium casei LMG S-19264T (=DSM 44701T), isolated from a smear-ripened cheese.</title>
        <authorList>
            <consortium name="US DOE Joint Genome Institute (JGI-PGF)"/>
            <person name="Walter F."/>
            <person name="Albersmeier A."/>
            <person name="Kalinowski J."/>
            <person name="Ruckert C."/>
        </authorList>
    </citation>
    <scope>NUCLEOTIDE SEQUENCE</scope>
    <source>
        <strain evidence="7">JCM 13064</strain>
    </source>
</reference>
<comment type="caution">
    <text evidence="7">The sequence shown here is derived from an EMBL/GenBank/DDBJ whole genome shotgun (WGS) entry which is preliminary data.</text>
</comment>
<dbReference type="Pfam" id="PF00126">
    <property type="entry name" value="HTH_1"/>
    <property type="match status" value="1"/>
</dbReference>
<keyword evidence="8" id="KW-1185">Reference proteome</keyword>
<protein>
    <submittedName>
        <fullName evidence="7">LysR family transcriptional regulator</fullName>
    </submittedName>
</protein>
<dbReference type="InterPro" id="IPR000847">
    <property type="entry name" value="LysR_HTH_N"/>
</dbReference>
<evidence type="ECO:0000313" key="8">
    <source>
        <dbReference type="Proteomes" id="UP000645217"/>
    </source>
</evidence>
<keyword evidence="3" id="KW-0238">DNA-binding</keyword>
<dbReference type="EMBL" id="BMNT01000004">
    <property type="protein sequence ID" value="GGK68392.1"/>
    <property type="molecule type" value="Genomic_DNA"/>
</dbReference>
<accession>A0A917QU96</accession>
<gene>
    <name evidence="7" type="ORF">GCM10007964_09150</name>
</gene>
<organism evidence="7 8">
    <name type="scientific">Sphaerisporangium melleum</name>
    <dbReference type="NCBI Taxonomy" id="321316"/>
    <lineage>
        <taxon>Bacteria</taxon>
        <taxon>Bacillati</taxon>
        <taxon>Actinomycetota</taxon>
        <taxon>Actinomycetes</taxon>
        <taxon>Streptosporangiales</taxon>
        <taxon>Streptosporangiaceae</taxon>
        <taxon>Sphaerisporangium</taxon>
    </lineage>
</organism>
<dbReference type="GO" id="GO:0003700">
    <property type="term" value="F:DNA-binding transcription factor activity"/>
    <property type="evidence" value="ECO:0007669"/>
    <property type="project" value="InterPro"/>
</dbReference>